<dbReference type="EMBL" id="JBEDUW010000004">
    <property type="protein sequence ID" value="KAK9933000.1"/>
    <property type="molecule type" value="Genomic_DNA"/>
</dbReference>
<name>A0AAW1XB77_RUBAR</name>
<reference evidence="2 3" key="1">
    <citation type="journal article" date="2023" name="G3 (Bethesda)">
        <title>A chromosome-length genome assembly and annotation of blackberry (Rubus argutus, cv. 'Hillquist').</title>
        <authorList>
            <person name="Bruna T."/>
            <person name="Aryal R."/>
            <person name="Dudchenko O."/>
            <person name="Sargent D.J."/>
            <person name="Mead D."/>
            <person name="Buti M."/>
            <person name="Cavallini A."/>
            <person name="Hytonen T."/>
            <person name="Andres J."/>
            <person name="Pham M."/>
            <person name="Weisz D."/>
            <person name="Mascagni F."/>
            <person name="Usai G."/>
            <person name="Natali L."/>
            <person name="Bassil N."/>
            <person name="Fernandez G.E."/>
            <person name="Lomsadze A."/>
            <person name="Armour M."/>
            <person name="Olukolu B."/>
            <person name="Poorten T."/>
            <person name="Britton C."/>
            <person name="Davik J."/>
            <person name="Ashrafi H."/>
            <person name="Aiden E.L."/>
            <person name="Borodovsky M."/>
            <person name="Worthington M."/>
        </authorList>
    </citation>
    <scope>NUCLEOTIDE SEQUENCE [LARGE SCALE GENOMIC DNA]</scope>
    <source>
        <strain evidence="2">PI 553951</strain>
    </source>
</reference>
<gene>
    <name evidence="2" type="ORF">M0R45_020215</name>
</gene>
<comment type="caution">
    <text evidence="2">The sequence shown here is derived from an EMBL/GenBank/DDBJ whole genome shotgun (WGS) entry which is preliminary data.</text>
</comment>
<dbReference type="InterPro" id="IPR017451">
    <property type="entry name" value="F-box-assoc_interact_dom"/>
</dbReference>
<dbReference type="PANTHER" id="PTHR31111:SF136">
    <property type="entry name" value="F-BOX ASSOCIATED DOMAIN-CONTAINING PROTEIN"/>
    <property type="match status" value="1"/>
</dbReference>
<organism evidence="2 3">
    <name type="scientific">Rubus argutus</name>
    <name type="common">Southern blackberry</name>
    <dbReference type="NCBI Taxonomy" id="59490"/>
    <lineage>
        <taxon>Eukaryota</taxon>
        <taxon>Viridiplantae</taxon>
        <taxon>Streptophyta</taxon>
        <taxon>Embryophyta</taxon>
        <taxon>Tracheophyta</taxon>
        <taxon>Spermatophyta</taxon>
        <taxon>Magnoliopsida</taxon>
        <taxon>eudicotyledons</taxon>
        <taxon>Gunneridae</taxon>
        <taxon>Pentapetalae</taxon>
        <taxon>rosids</taxon>
        <taxon>fabids</taxon>
        <taxon>Rosales</taxon>
        <taxon>Rosaceae</taxon>
        <taxon>Rosoideae</taxon>
        <taxon>Rosoideae incertae sedis</taxon>
        <taxon>Rubus</taxon>
    </lineage>
</organism>
<evidence type="ECO:0000313" key="3">
    <source>
        <dbReference type="Proteomes" id="UP001457282"/>
    </source>
</evidence>
<proteinExistence type="predicted"/>
<dbReference type="Pfam" id="PF08268">
    <property type="entry name" value="FBA_3"/>
    <property type="match status" value="1"/>
</dbReference>
<accession>A0AAW1XB77</accession>
<dbReference type="Proteomes" id="UP001457282">
    <property type="component" value="Unassembled WGS sequence"/>
</dbReference>
<evidence type="ECO:0000313" key="2">
    <source>
        <dbReference type="EMBL" id="KAK9933000.1"/>
    </source>
</evidence>
<evidence type="ECO:0000259" key="1">
    <source>
        <dbReference type="Pfam" id="PF08268"/>
    </source>
</evidence>
<dbReference type="NCBIfam" id="TIGR01640">
    <property type="entry name" value="F_box_assoc_1"/>
    <property type="match status" value="1"/>
</dbReference>
<dbReference type="AlphaFoldDB" id="A0AAW1XB77"/>
<dbReference type="PANTHER" id="PTHR31111">
    <property type="entry name" value="BNAA05G37150D PROTEIN-RELATED"/>
    <property type="match status" value="1"/>
</dbReference>
<sequence length="244" mass="27191">MSNPIIGEFLTLPRPGSKISGRFVCGFGFSPSSNVYKLVMVSIPSKGSDDEVEVMVLTVGFGIWRSIGTSVYPHWNQSSSGVYLNGLVHWIVGIGPLQASRVICAFDVESERFEELPLPPCSFRLGRAELELGVLKGCLTVNVCYKNKISVWVMQDYGVKESWRKEYVIKNKIGRTFHSNPHVPRVLKFTEEGQVLLFFKHELQAHTLGTRGLVRLEADRMPSVVHGACVHIPSFVSLKDAIAR</sequence>
<protein>
    <recommendedName>
        <fullName evidence="1">F-box associated beta-propeller type 3 domain-containing protein</fullName>
    </recommendedName>
</protein>
<dbReference type="InterPro" id="IPR013187">
    <property type="entry name" value="F-box-assoc_dom_typ3"/>
</dbReference>
<keyword evidence="3" id="KW-1185">Reference proteome</keyword>
<feature type="domain" description="F-box associated beta-propeller type 3" evidence="1">
    <location>
        <begin position="2"/>
        <end position="197"/>
    </location>
</feature>